<gene>
    <name evidence="1" type="ORF">QYF61_001991</name>
</gene>
<dbReference type="EMBL" id="JAUNZN010000030">
    <property type="protein sequence ID" value="KAK4807440.1"/>
    <property type="molecule type" value="Genomic_DNA"/>
</dbReference>
<comment type="caution">
    <text evidence="1">The sequence shown here is derived from an EMBL/GenBank/DDBJ whole genome shotgun (WGS) entry which is preliminary data.</text>
</comment>
<sequence length="153" mass="16901">MSETALITTFVEAFFFSFEFPSQGCYKVYPQPSLLQAEQPQLSQPVLIGEVLQPPDHFCGPPLDPLQQLHVLLVLRTPELDAVLQGGLTRAEQRGRIPSLDLLATLLWMQPRMLLAFWAASAHCRLMSSLSSISTPKSFSTGLLSIPSSPSLY</sequence>
<dbReference type="AlphaFoldDB" id="A0AAN7RLC6"/>
<evidence type="ECO:0000313" key="1">
    <source>
        <dbReference type="EMBL" id="KAK4807440.1"/>
    </source>
</evidence>
<dbReference type="Proteomes" id="UP001333110">
    <property type="component" value="Unassembled WGS sequence"/>
</dbReference>
<proteinExistence type="predicted"/>
<evidence type="ECO:0000313" key="2">
    <source>
        <dbReference type="Proteomes" id="UP001333110"/>
    </source>
</evidence>
<protein>
    <submittedName>
        <fullName evidence="1">Uncharacterized protein</fullName>
    </submittedName>
</protein>
<name>A0AAN7RLC6_MYCAM</name>
<accession>A0AAN7RLC6</accession>
<reference evidence="1 2" key="1">
    <citation type="journal article" date="2023" name="J. Hered.">
        <title>Chromosome-level genome of the wood stork (Mycteria americana) provides insight into avian chromosome evolution.</title>
        <authorList>
            <person name="Flamio R. Jr."/>
            <person name="Ramstad K.M."/>
        </authorList>
    </citation>
    <scope>NUCLEOTIDE SEQUENCE [LARGE SCALE GENOMIC DNA]</scope>
    <source>
        <strain evidence="1">JAX WOST 10</strain>
    </source>
</reference>
<keyword evidence="2" id="KW-1185">Reference proteome</keyword>
<organism evidence="1 2">
    <name type="scientific">Mycteria americana</name>
    <name type="common">Wood stork</name>
    <dbReference type="NCBI Taxonomy" id="33587"/>
    <lineage>
        <taxon>Eukaryota</taxon>
        <taxon>Metazoa</taxon>
        <taxon>Chordata</taxon>
        <taxon>Craniata</taxon>
        <taxon>Vertebrata</taxon>
        <taxon>Euteleostomi</taxon>
        <taxon>Archelosauria</taxon>
        <taxon>Archosauria</taxon>
        <taxon>Dinosauria</taxon>
        <taxon>Saurischia</taxon>
        <taxon>Theropoda</taxon>
        <taxon>Coelurosauria</taxon>
        <taxon>Aves</taxon>
        <taxon>Neognathae</taxon>
        <taxon>Neoaves</taxon>
        <taxon>Aequornithes</taxon>
        <taxon>Ciconiiformes</taxon>
        <taxon>Ciconiidae</taxon>
        <taxon>Mycteria</taxon>
    </lineage>
</organism>